<name>A0A9I9CJQ7_CUCME</name>
<evidence type="ECO:0000313" key="14">
    <source>
        <dbReference type="EnsemblPlants" id="MELO3C004617.2.1"/>
    </source>
</evidence>
<dbReference type="GO" id="GO:1990904">
    <property type="term" value="C:ribonucleoprotein complex"/>
    <property type="evidence" value="ECO:0007669"/>
    <property type="project" value="UniProtKB-KW"/>
</dbReference>
<dbReference type="Gramene" id="MELO3C004617.2.1">
    <property type="protein sequence ID" value="MELO3C004617.2.1"/>
    <property type="gene ID" value="MELO3C004617.2"/>
</dbReference>
<evidence type="ECO:0000256" key="12">
    <source>
        <dbReference type="ARBA" id="ARBA00023310"/>
    </source>
</evidence>
<dbReference type="GO" id="GO:0015078">
    <property type="term" value="F:proton transmembrane transporter activity"/>
    <property type="evidence" value="ECO:0007669"/>
    <property type="project" value="InterPro"/>
</dbReference>
<feature type="domain" description="Ribosomal eL28/Mak16" evidence="13">
    <location>
        <begin position="421"/>
        <end position="541"/>
    </location>
</feature>
<evidence type="ECO:0000256" key="7">
    <source>
        <dbReference type="ARBA" id="ARBA00022980"/>
    </source>
</evidence>
<reference evidence="14" key="1">
    <citation type="submission" date="2023-03" db="UniProtKB">
        <authorList>
            <consortium name="EnsemblPlants"/>
        </authorList>
    </citation>
    <scope>IDENTIFICATION</scope>
</reference>
<evidence type="ECO:0000256" key="6">
    <source>
        <dbReference type="ARBA" id="ARBA00022781"/>
    </source>
</evidence>
<keyword evidence="8" id="KW-0406">Ion transport</keyword>
<comment type="similarity">
    <text evidence="3">Belongs to the eukaryotic ribosomal protein eL28 family.</text>
</comment>
<comment type="subcellular location">
    <subcellularLocation>
        <location evidence="1">Mitochondrion membrane</location>
    </subcellularLocation>
</comment>
<evidence type="ECO:0000259" key="13">
    <source>
        <dbReference type="Pfam" id="PF01778"/>
    </source>
</evidence>
<proteinExistence type="inferred from homology"/>
<keyword evidence="11" id="KW-0687">Ribonucleoprotein</keyword>
<dbReference type="PANTHER" id="PTHR12386">
    <property type="entry name" value="ATP SYNTHASE SUBUNIT"/>
    <property type="match status" value="1"/>
</dbReference>
<dbReference type="GO" id="GO:0031966">
    <property type="term" value="C:mitochondrial membrane"/>
    <property type="evidence" value="ECO:0007669"/>
    <property type="project" value="UniProtKB-SubCell"/>
</dbReference>
<dbReference type="EnsemblPlants" id="MELO3C004617.2.1">
    <property type="protein sequence ID" value="MELO3C004617.2.1"/>
    <property type="gene ID" value="MELO3C004617.2"/>
</dbReference>
<dbReference type="FunFam" id="3.30.390.110:FF:000002">
    <property type="entry name" value="60S ribosomal protein L28"/>
    <property type="match status" value="1"/>
</dbReference>
<evidence type="ECO:0000256" key="4">
    <source>
        <dbReference type="ARBA" id="ARBA00022448"/>
    </source>
</evidence>
<dbReference type="GO" id="GO:0045259">
    <property type="term" value="C:proton-transporting ATP synthase complex"/>
    <property type="evidence" value="ECO:0007669"/>
    <property type="project" value="UniProtKB-KW"/>
</dbReference>
<evidence type="ECO:0000256" key="11">
    <source>
        <dbReference type="ARBA" id="ARBA00023274"/>
    </source>
</evidence>
<dbReference type="GO" id="GO:0005840">
    <property type="term" value="C:ribosome"/>
    <property type="evidence" value="ECO:0007669"/>
    <property type="project" value="UniProtKB-KW"/>
</dbReference>
<keyword evidence="7" id="KW-0689">Ribosomal protein</keyword>
<evidence type="ECO:0000256" key="10">
    <source>
        <dbReference type="ARBA" id="ARBA00023136"/>
    </source>
</evidence>
<keyword evidence="5" id="KW-0138">CF(0)</keyword>
<dbReference type="Pfam" id="PF01778">
    <property type="entry name" value="Ribosomal_L28e"/>
    <property type="match status" value="1"/>
</dbReference>
<dbReference type="AlphaFoldDB" id="A0A9I9CJQ7"/>
<evidence type="ECO:0000256" key="5">
    <source>
        <dbReference type="ARBA" id="ARBA00022547"/>
    </source>
</evidence>
<keyword evidence="4" id="KW-0813">Transport</keyword>
<organism evidence="14">
    <name type="scientific">Cucumis melo</name>
    <name type="common">Muskmelon</name>
    <dbReference type="NCBI Taxonomy" id="3656"/>
    <lineage>
        <taxon>Eukaryota</taxon>
        <taxon>Viridiplantae</taxon>
        <taxon>Streptophyta</taxon>
        <taxon>Embryophyta</taxon>
        <taxon>Tracheophyta</taxon>
        <taxon>Spermatophyta</taxon>
        <taxon>Magnoliopsida</taxon>
        <taxon>eudicotyledons</taxon>
        <taxon>Gunneridae</taxon>
        <taxon>Pentapetalae</taxon>
        <taxon>rosids</taxon>
        <taxon>fabids</taxon>
        <taxon>Cucurbitales</taxon>
        <taxon>Cucurbitaceae</taxon>
        <taxon>Benincaseae</taxon>
        <taxon>Cucumis</taxon>
    </lineage>
</organism>
<comment type="similarity">
    <text evidence="2">Belongs to the ATPase g subunit family.</text>
</comment>
<evidence type="ECO:0000256" key="2">
    <source>
        <dbReference type="ARBA" id="ARBA00005699"/>
    </source>
</evidence>
<evidence type="ECO:0000256" key="3">
    <source>
        <dbReference type="ARBA" id="ARBA00007926"/>
    </source>
</evidence>
<dbReference type="Pfam" id="PF04718">
    <property type="entry name" value="ATP-synt_G"/>
    <property type="match status" value="1"/>
</dbReference>
<evidence type="ECO:0000256" key="1">
    <source>
        <dbReference type="ARBA" id="ARBA00004325"/>
    </source>
</evidence>
<evidence type="ECO:0000256" key="8">
    <source>
        <dbReference type="ARBA" id="ARBA00023065"/>
    </source>
</evidence>
<protein>
    <recommendedName>
        <fullName evidence="13">Ribosomal eL28/Mak16 domain-containing protein</fullName>
    </recommendedName>
</protein>
<evidence type="ECO:0000256" key="9">
    <source>
        <dbReference type="ARBA" id="ARBA00023128"/>
    </source>
</evidence>
<dbReference type="GO" id="GO:0015986">
    <property type="term" value="P:proton motive force-driven ATP synthesis"/>
    <property type="evidence" value="ECO:0007669"/>
    <property type="project" value="InterPro"/>
</dbReference>
<dbReference type="InterPro" id="IPR006808">
    <property type="entry name" value="ATP_synth_F0_gsu_mt"/>
</dbReference>
<dbReference type="InterPro" id="IPR029004">
    <property type="entry name" value="Ribosomal_eL28/Mak16"/>
</dbReference>
<keyword evidence="6" id="KW-0375">Hydrogen ion transport</keyword>
<dbReference type="Gene3D" id="3.30.390.110">
    <property type="match status" value="1"/>
</dbReference>
<keyword evidence="12" id="KW-0066">ATP synthesis</keyword>
<accession>A0A9I9CJQ7</accession>
<sequence length="563" mass="63560">MSIEILKIPKLFFSLFRTVSELLFLPPTSGQRKAATSILNLLPHRHFPYSSKTENICDLGSYLKPEGRMLCVELMASKLHQLQSKACQATQFACKHGTSYYKQLLEQNKQYIQEPATVEKCSLLSKQLLYTRLASIPGRYESFWKELDYVKNLWKNRQELKVEDAGIAALFGLECFAWFCAGEIVGRGFTFTDINIEQLKKNNIVHIAKSSERGRHGTEELRRRNLCGLNMARNTIISILLLLLLLTVVSDCSNNESRLLGFGTESFAELDGRVVLVKSLAMILMPVAKFMTNVLKEKVWKVDYKKRILLSQQDLTKILQSLTNVKCHEKFKSCIKKVQKSGKVGFSKECPYSTAVPTMVQGMDLAIMFSQFELRNDKQKIKSSFFVLSSRKRQTEPASSLLLQHLPPLVAPQMANVPGQLVWEIVKKNSSFLVKEFGRGNASVQFSKEPNNLYSLNSYKHSGLANLKTVTIQPGGKDLSVLLATSKTKKQNKPANSLHKSVMRKEFPRMAKAVTNQVADNYYRPDLKNAALAKLSAVHRSLKVAKSGVKKGNRQAVRTRGRK</sequence>
<keyword evidence="10" id="KW-0472">Membrane</keyword>
<keyword evidence="9" id="KW-0496">Mitochondrion</keyword>